<proteinExistence type="predicted"/>
<dbReference type="Pfam" id="PF01048">
    <property type="entry name" value="PNP_UDP_1"/>
    <property type="match status" value="1"/>
</dbReference>
<protein>
    <submittedName>
        <fullName evidence="4">MTAP family purine nucleoside phosphorylase</fullName>
    </submittedName>
</protein>
<dbReference type="InterPro" id="IPR010044">
    <property type="entry name" value="MTAP"/>
</dbReference>
<name>A0A971S2C4_9BACT</name>
<keyword evidence="1" id="KW-0328">Glycosyltransferase</keyword>
<dbReference type="GO" id="GO:0009116">
    <property type="term" value="P:nucleoside metabolic process"/>
    <property type="evidence" value="ECO:0007669"/>
    <property type="project" value="InterPro"/>
</dbReference>
<gene>
    <name evidence="4" type="ORF">GXY80_15165</name>
</gene>
<dbReference type="InterPro" id="IPR035994">
    <property type="entry name" value="Nucleoside_phosphorylase_sf"/>
</dbReference>
<reference evidence="4" key="1">
    <citation type="journal article" date="2020" name="Biotechnol. Biofuels">
        <title>New insights from the biogas microbiome by comprehensive genome-resolved metagenomics of nearly 1600 species originating from multiple anaerobic digesters.</title>
        <authorList>
            <person name="Campanaro S."/>
            <person name="Treu L."/>
            <person name="Rodriguez-R L.M."/>
            <person name="Kovalovszki A."/>
            <person name="Ziels R.M."/>
            <person name="Maus I."/>
            <person name="Zhu X."/>
            <person name="Kougias P.G."/>
            <person name="Basile A."/>
            <person name="Luo G."/>
            <person name="Schluter A."/>
            <person name="Konstantinidis K.T."/>
            <person name="Angelidaki I."/>
        </authorList>
    </citation>
    <scope>NUCLEOTIDE SEQUENCE</scope>
    <source>
        <strain evidence="4">AS06rmzACSIP_7</strain>
    </source>
</reference>
<organism evidence="4 5">
    <name type="scientific">Syntrophorhabdus aromaticivorans</name>
    <dbReference type="NCBI Taxonomy" id="328301"/>
    <lineage>
        <taxon>Bacteria</taxon>
        <taxon>Pseudomonadati</taxon>
        <taxon>Thermodesulfobacteriota</taxon>
        <taxon>Syntrophorhabdia</taxon>
        <taxon>Syntrophorhabdales</taxon>
        <taxon>Syntrophorhabdaceae</taxon>
        <taxon>Syntrophorhabdus</taxon>
    </lineage>
</organism>
<dbReference type="GO" id="GO:0019509">
    <property type="term" value="P:L-methionine salvage from methylthioadenosine"/>
    <property type="evidence" value="ECO:0007669"/>
    <property type="project" value="TreeGrafter"/>
</dbReference>
<dbReference type="GO" id="GO:0017061">
    <property type="term" value="F:S-methyl-5-thioadenosine phosphorylase activity"/>
    <property type="evidence" value="ECO:0007669"/>
    <property type="project" value="InterPro"/>
</dbReference>
<evidence type="ECO:0000313" key="4">
    <source>
        <dbReference type="EMBL" id="NLW36796.1"/>
    </source>
</evidence>
<dbReference type="Gene3D" id="3.40.50.1580">
    <property type="entry name" value="Nucleoside phosphorylase domain"/>
    <property type="match status" value="1"/>
</dbReference>
<dbReference type="GO" id="GO:0005829">
    <property type="term" value="C:cytosol"/>
    <property type="evidence" value="ECO:0007669"/>
    <property type="project" value="TreeGrafter"/>
</dbReference>
<sequence>MIGIIGGTSFLDSDLFRDWPTKRLDTSYGSVSVMVHEKAVFLQRHGDPPLPPHKINHRANIRAMKILGAANIIAVNSVGSLKIKNRPGTFVVPDDFISIWQIPTFFDDEMQFMVPRMDVDLAEWLYRRCKVLKMDVQRGGVYIQTAGPRLETRAEIAMLKRSGDIVGMTMASEATLSMEQQIPYASLCSIDNYGHGIAKAALTMEEIKENVMANTERVEALIRTIIAGDLP</sequence>
<dbReference type="SUPFAM" id="SSF53167">
    <property type="entry name" value="Purine and uridine phosphorylases"/>
    <property type="match status" value="1"/>
</dbReference>
<evidence type="ECO:0000256" key="1">
    <source>
        <dbReference type="ARBA" id="ARBA00022676"/>
    </source>
</evidence>
<dbReference type="AlphaFoldDB" id="A0A971S2C4"/>
<dbReference type="EMBL" id="JAAYEE010000296">
    <property type="protein sequence ID" value="NLW36796.1"/>
    <property type="molecule type" value="Genomic_DNA"/>
</dbReference>
<evidence type="ECO:0000259" key="3">
    <source>
        <dbReference type="Pfam" id="PF01048"/>
    </source>
</evidence>
<dbReference type="Proteomes" id="UP000777265">
    <property type="component" value="Unassembled WGS sequence"/>
</dbReference>
<dbReference type="PANTHER" id="PTHR42679">
    <property type="entry name" value="S-METHYL-5'-THIOADENOSINE PHOSPHORYLASE"/>
    <property type="match status" value="1"/>
</dbReference>
<evidence type="ECO:0000313" key="5">
    <source>
        <dbReference type="Proteomes" id="UP000777265"/>
    </source>
</evidence>
<feature type="domain" description="Nucleoside phosphorylase" evidence="3">
    <location>
        <begin position="2"/>
        <end position="227"/>
    </location>
</feature>
<reference evidence="4" key="2">
    <citation type="submission" date="2020-01" db="EMBL/GenBank/DDBJ databases">
        <authorList>
            <person name="Campanaro S."/>
        </authorList>
    </citation>
    <scope>NUCLEOTIDE SEQUENCE</scope>
    <source>
        <strain evidence="4">AS06rmzACSIP_7</strain>
    </source>
</reference>
<evidence type="ECO:0000256" key="2">
    <source>
        <dbReference type="ARBA" id="ARBA00022679"/>
    </source>
</evidence>
<accession>A0A971S2C4</accession>
<keyword evidence="2" id="KW-0808">Transferase</keyword>
<dbReference type="CDD" id="cd09010">
    <property type="entry name" value="MTAP_SsMTAPII_like_MTIP"/>
    <property type="match status" value="1"/>
</dbReference>
<dbReference type="InterPro" id="IPR000845">
    <property type="entry name" value="Nucleoside_phosphorylase_d"/>
</dbReference>
<dbReference type="PANTHER" id="PTHR42679:SF2">
    <property type="entry name" value="S-METHYL-5'-THIOADENOSINE PHOSPHORYLASE"/>
    <property type="match status" value="1"/>
</dbReference>
<comment type="caution">
    <text evidence="4">The sequence shown here is derived from an EMBL/GenBank/DDBJ whole genome shotgun (WGS) entry which is preliminary data.</text>
</comment>